<dbReference type="GO" id="GO:0008239">
    <property type="term" value="F:dipeptidyl-peptidase activity"/>
    <property type="evidence" value="ECO:0007669"/>
    <property type="project" value="InterPro"/>
</dbReference>
<dbReference type="PANTHER" id="PTHR43056:SF10">
    <property type="entry name" value="COCE_NOND FAMILY, PUTATIVE (AFU_ORTHOLOGUE AFUA_7G00600)-RELATED"/>
    <property type="match status" value="1"/>
</dbReference>
<comment type="caution">
    <text evidence="3">The sequence shown here is derived from an EMBL/GenBank/DDBJ whole genome shotgun (WGS) entry which is preliminary data.</text>
</comment>
<dbReference type="InterPro" id="IPR013736">
    <property type="entry name" value="Xaa-Pro_dipept_C"/>
</dbReference>
<dbReference type="InterPro" id="IPR005674">
    <property type="entry name" value="CocE/Ser_esterase"/>
</dbReference>
<organism evidence="3 4">
    <name type="scientific">Emericellopsis atlantica</name>
    <dbReference type="NCBI Taxonomy" id="2614577"/>
    <lineage>
        <taxon>Eukaryota</taxon>
        <taxon>Fungi</taxon>
        <taxon>Dikarya</taxon>
        <taxon>Ascomycota</taxon>
        <taxon>Pezizomycotina</taxon>
        <taxon>Sordariomycetes</taxon>
        <taxon>Hypocreomycetidae</taxon>
        <taxon>Hypocreales</taxon>
        <taxon>Bionectriaceae</taxon>
        <taxon>Emericellopsis</taxon>
    </lineage>
</organism>
<reference evidence="3" key="1">
    <citation type="journal article" date="2021" name="IMA Fungus">
        <title>Genomic characterization of three marine fungi, including Emericellopsis atlantica sp. nov. with signatures of a generalist lifestyle and marine biomass degradation.</title>
        <authorList>
            <person name="Hagestad O.C."/>
            <person name="Hou L."/>
            <person name="Andersen J.H."/>
            <person name="Hansen E.H."/>
            <person name="Altermark B."/>
            <person name="Li C."/>
            <person name="Kuhnert E."/>
            <person name="Cox R.J."/>
            <person name="Crous P.W."/>
            <person name="Spatafora J.W."/>
            <person name="Lail K."/>
            <person name="Amirebrahimi M."/>
            <person name="Lipzen A."/>
            <person name="Pangilinan J."/>
            <person name="Andreopoulos W."/>
            <person name="Hayes R.D."/>
            <person name="Ng V."/>
            <person name="Grigoriev I.V."/>
            <person name="Jackson S.A."/>
            <person name="Sutton T.D.S."/>
            <person name="Dobson A.D.W."/>
            <person name="Rama T."/>
        </authorList>
    </citation>
    <scope>NUCLEOTIDE SEQUENCE</scope>
    <source>
        <strain evidence="3">TS7</strain>
    </source>
</reference>
<dbReference type="SMART" id="SM00939">
    <property type="entry name" value="PepX_C"/>
    <property type="match status" value="1"/>
</dbReference>
<dbReference type="OrthoDB" id="2578740at2759"/>
<protein>
    <submittedName>
        <fullName evidence="3">X-Pro dipeptidyl-peptidase C-terminal non-catalytic domain-containing protein</fullName>
    </submittedName>
</protein>
<accession>A0A9P7ZET5</accession>
<dbReference type="GeneID" id="70295040"/>
<dbReference type="SUPFAM" id="SSF53474">
    <property type="entry name" value="alpha/beta-Hydrolases"/>
    <property type="match status" value="1"/>
</dbReference>
<name>A0A9P7ZET5_9HYPO</name>
<dbReference type="PANTHER" id="PTHR43056">
    <property type="entry name" value="PEPTIDASE S9 PROLYL OLIGOPEPTIDASE"/>
    <property type="match status" value="1"/>
</dbReference>
<dbReference type="Proteomes" id="UP000887229">
    <property type="component" value="Unassembled WGS sequence"/>
</dbReference>
<dbReference type="NCBIfam" id="TIGR00976">
    <property type="entry name" value="CocE_NonD"/>
    <property type="match status" value="1"/>
</dbReference>
<dbReference type="Gene3D" id="3.40.50.1820">
    <property type="entry name" value="alpha/beta hydrolase"/>
    <property type="match status" value="1"/>
</dbReference>
<dbReference type="InterPro" id="IPR029058">
    <property type="entry name" value="AB_hydrolase_fold"/>
</dbReference>
<dbReference type="SUPFAM" id="SSF49785">
    <property type="entry name" value="Galactose-binding domain-like"/>
    <property type="match status" value="1"/>
</dbReference>
<proteinExistence type="predicted"/>
<dbReference type="InterPro" id="IPR008979">
    <property type="entry name" value="Galactose-bd-like_sf"/>
</dbReference>
<dbReference type="RefSeq" id="XP_046114732.1">
    <property type="nucleotide sequence ID" value="XM_046264137.1"/>
</dbReference>
<dbReference type="Pfam" id="PF02129">
    <property type="entry name" value="Peptidase_S15"/>
    <property type="match status" value="1"/>
</dbReference>
<feature type="domain" description="Xaa-Pro dipeptidyl-peptidase C-terminal" evidence="2">
    <location>
        <begin position="368"/>
        <end position="625"/>
    </location>
</feature>
<evidence type="ECO:0000259" key="2">
    <source>
        <dbReference type="SMART" id="SM00939"/>
    </source>
</evidence>
<keyword evidence="1" id="KW-0378">Hydrolase</keyword>
<dbReference type="Gene3D" id="1.10.3020.20">
    <property type="match status" value="1"/>
</dbReference>
<dbReference type="Gene3D" id="2.60.120.260">
    <property type="entry name" value="Galactose-binding domain-like"/>
    <property type="match status" value="1"/>
</dbReference>
<dbReference type="Pfam" id="PF08530">
    <property type="entry name" value="PepX_C"/>
    <property type="match status" value="1"/>
</dbReference>
<evidence type="ECO:0000313" key="4">
    <source>
        <dbReference type="Proteomes" id="UP000887229"/>
    </source>
</evidence>
<evidence type="ECO:0000256" key="1">
    <source>
        <dbReference type="ARBA" id="ARBA00022801"/>
    </source>
</evidence>
<evidence type="ECO:0000313" key="3">
    <source>
        <dbReference type="EMBL" id="KAG9250808.1"/>
    </source>
</evidence>
<gene>
    <name evidence="3" type="ORF">F5Z01DRAFT_664992</name>
</gene>
<dbReference type="AlphaFoldDB" id="A0A9P7ZET5"/>
<dbReference type="InterPro" id="IPR050585">
    <property type="entry name" value="Xaa-Pro_dipeptidyl-ppase/CocE"/>
</dbReference>
<sequence length="629" mass="70900">MLIWCRRRHVLFCRPRLSFPFRQSPYTMLVNKNRKRAELGGLEVPLEPITPCTVGEAGYEGLKSRAEVLPKGWQHPKHPGAKALPCDILVEHDVAIPVRDGITLYADILRPTESSSGDNGKVPALICWSPFGKKFNGIESLRYMTPWALGVPTDALSGLEKFEAPDPADWIPRGYAIVNVDSRGSGDSGGTMVIMGQQEAEDGYDTIEHVAKLPWCSGSVGLAGNSHLAIVQWFIAALRPPSLKAIAPWEGCGDLYREQFARGGIYAGDLFDQLIVKHMMHGKGDLESFRLMFQQHPLANAWWNDKRPDMKKINIPTYITGTWTNTMHGMGAIRAWLEVDSPQKWLRWHPWQEWYDLWGNKQAKEELYSFFDHFLKGAENGWEQTPRVRMAVLRFGNKEPQSFENIVEDEFPPARTQYRQAFLGQDQKLLLGQDAGPRGTLSYDSESDDCLNFTHTFPETTVIMGLPKAVLYLSCKDHDDMDVYVTLEKLDKNGDQMMNLNIPWGGIPVNSFGEFKPEEATEVVVYKGPCGILRASHRAIDQSKSMHPHWPFHPHESEEKVKPGDIVRLDIGIWATGIEFEAGESIRVVVGGRNRCVSNFGSHKHVKNRGRHQVHIGGEFGSHVILPFV</sequence>
<dbReference type="InterPro" id="IPR000383">
    <property type="entry name" value="Xaa-Pro-like_dom"/>
</dbReference>
<keyword evidence="4" id="KW-1185">Reference proteome</keyword>
<dbReference type="EMBL" id="MU251273">
    <property type="protein sequence ID" value="KAG9250808.1"/>
    <property type="molecule type" value="Genomic_DNA"/>
</dbReference>